<evidence type="ECO:0000313" key="2">
    <source>
        <dbReference type="Proteomes" id="UP000232673"/>
    </source>
</evidence>
<dbReference type="Gene3D" id="3.40.50.2000">
    <property type="entry name" value="Glycogen Phosphorylase B"/>
    <property type="match status" value="2"/>
</dbReference>
<name>A0A2N0TXI4_9FLAO</name>
<evidence type="ECO:0008006" key="3">
    <source>
        <dbReference type="Google" id="ProtNLM"/>
    </source>
</evidence>
<evidence type="ECO:0000313" key="1">
    <source>
        <dbReference type="EMBL" id="PKD19462.1"/>
    </source>
</evidence>
<dbReference type="AlphaFoldDB" id="A0A2N0TXI4"/>
<sequence>MNMKILMIIKTSSITYDERLKKEIDSLLTLGVEQITVFAIEDIKSSYSKSNVKVLNPDFRIRKTNSGLGKALTLLELVFKLNKEIRIKNFDKVWVHDPILMFIIPFLRLKTKKSLIWDLHELPPSSFVKNKGLNYLFTKIGKKANTIIVANGERGAYMTNKGMITKYNVLHNYPSMEGKNQSLDKDFFDSEFEEWIKNKNFAYCQSATHPSRNFDSLVLACINTKQYLLVVGEQNETYKKVRTKYSEFDSFIKVLGKKPSNSLGYYMRKARFSFIFYTDENKNNYLCAPNRMYHSLKQGIPVIVGANPTMKNIVSKYNCGVTLNSFGELVEDIEVGIYEMKKNYDGYRTNTTKIVNKFTWEDQDIVIKKIINT</sequence>
<gene>
    <name evidence="1" type="ORF">APR41_16000</name>
</gene>
<organism evidence="1 2">
    <name type="scientific">Salegentibacter salinarum</name>
    <dbReference type="NCBI Taxonomy" id="447422"/>
    <lineage>
        <taxon>Bacteria</taxon>
        <taxon>Pseudomonadati</taxon>
        <taxon>Bacteroidota</taxon>
        <taxon>Flavobacteriia</taxon>
        <taxon>Flavobacteriales</taxon>
        <taxon>Flavobacteriaceae</taxon>
        <taxon>Salegentibacter</taxon>
    </lineage>
</organism>
<reference evidence="1 2" key="1">
    <citation type="submission" date="2015-10" db="EMBL/GenBank/DDBJ databases">
        <title>Draft genome sequence of Salegentibacter salinarum KCTC 12975.</title>
        <authorList>
            <person name="Lin W."/>
            <person name="Zheng Q."/>
        </authorList>
    </citation>
    <scope>NUCLEOTIDE SEQUENCE [LARGE SCALE GENOMIC DNA]</scope>
    <source>
        <strain evidence="1 2">KCTC 12975</strain>
    </source>
</reference>
<keyword evidence="2" id="KW-1185">Reference proteome</keyword>
<protein>
    <recommendedName>
        <fullName evidence="3">Glycosyltransferase subfamily 4-like N-terminal domain-containing protein</fullName>
    </recommendedName>
</protein>
<comment type="caution">
    <text evidence="1">The sequence shown here is derived from an EMBL/GenBank/DDBJ whole genome shotgun (WGS) entry which is preliminary data.</text>
</comment>
<proteinExistence type="predicted"/>
<accession>A0A2N0TXI4</accession>
<dbReference type="STRING" id="447422.SAMN05660903_03263"/>
<dbReference type="Proteomes" id="UP000232673">
    <property type="component" value="Unassembled WGS sequence"/>
</dbReference>
<dbReference type="SUPFAM" id="SSF53756">
    <property type="entry name" value="UDP-Glycosyltransferase/glycogen phosphorylase"/>
    <property type="match status" value="1"/>
</dbReference>
<dbReference type="EMBL" id="LKTS01000013">
    <property type="protein sequence ID" value="PKD19462.1"/>
    <property type="molecule type" value="Genomic_DNA"/>
</dbReference>